<evidence type="ECO:0000313" key="2">
    <source>
        <dbReference type="EMBL" id="KAK1008739.1"/>
    </source>
</evidence>
<feature type="compositionally biased region" description="Basic residues" evidence="1">
    <location>
        <begin position="681"/>
        <end position="690"/>
    </location>
</feature>
<feature type="compositionally biased region" description="Low complexity" evidence="1">
    <location>
        <begin position="961"/>
        <end position="983"/>
    </location>
</feature>
<sequence length="1116" mass="117799">MPPDTSLNGINSLPDTTTEDAQPEPKSVAFTAAWQPADTTNLHPGNLPLAHVQRAWERKPSSPLSRRKVRAGKLWKRVLKPGASKSTISSGEEVVVGLRGSGGRRSRTSLPSPLRAVKKLRVEAGEGDARCFAGTAQVVSRWEMRESPVRKIVTRSAVGYGLVALPDLGQVDVEAGDVDGVTYEVIGEDGDMTEVDRVTAEGECEWLDVEDVEARHVHDETAIQLGEAVLQAQQVGDLGGIELREEVTDLGTTGSKPDDDKPDTGKTGPESRSSSIAMQFAPLIEVQPMLIPTAQATALPEGFVSPVKRRKLGPRASRMVSESRRKTLPVQFSPPILAKAPSEALLAEYVPEVVEAEIASTDVRSMTFGSHSLVSEYSDASLLADLKESVSVLREGDWEDVDGEALGVATTTSSDNSPVKQMAPCLQSADALQQPLSLSERHFTSQEAQGRSSHAETGSGEDNRLDPVPSIEAPENQARSKRSPRRKSSSPLKQRAAVMEKPHHVAFTPLKPSSMSADLRYETAGSLHAANDGSMRDVQDTLHTIASPFQRALSAPPEEPQMSPRKPAKSRISDDTALLQAFLNRAAESKSTRRLSATEKESLSNRRDSDTIRQALASPARPEVLMDLDPNSPSPRKQQPGLAMSEGSQDVATPASDTTGTIVVGLDSMEDAADDAAPGVRTRRSGRGRTRPQVYSQSDLASSAPSRINIRGLANVVDTLKKTKTQSLAYLTRNNTRLNRGGSVPPKPRMVKIALESISTAAFESASNATSGAEAVAEPEEVLDVVEDGKRRIRWAEQLFSFYQGSTSFDTSQLSDEPEERMPWERGADFDPMEEPKEGLDVPVPAAETPSKPKAKLRTLKAPRTASTPAKKAPASSAVKVASAAGETQVMPAAAAETDGNLKPAPRPRRSRIATPAKGLAVASLLPADIAAVSASAPASTTEKEAAAPTRKRAGTSRLLPPSALTAGASTAPAPASTASATANGSGKENLTIASSPKKRSTSGASGPGTSLTSSAALKLDFGKGMAGLKPPTTAASIDVSGNAIGVVVPSLASPAKKAGGRRAAMFGNPALSASAEGREMGGPVVLGMSSPAKKRVALFEQSMQQVIQSKCTAQQ</sequence>
<proteinExistence type="predicted"/>
<dbReference type="AlphaFoldDB" id="A0AAN6KX21"/>
<protein>
    <submittedName>
        <fullName evidence="2">Uncharacterized protein</fullName>
    </submittedName>
</protein>
<feature type="region of interest" description="Disordered" evidence="1">
    <location>
        <begin position="585"/>
        <end position="702"/>
    </location>
</feature>
<gene>
    <name evidence="2" type="ORF">LTR91_003099</name>
</gene>
<feature type="compositionally biased region" description="Basic residues" evidence="1">
    <location>
        <begin position="479"/>
        <end position="488"/>
    </location>
</feature>
<organism evidence="2 3">
    <name type="scientific">Friedmanniomyces endolithicus</name>
    <dbReference type="NCBI Taxonomy" id="329885"/>
    <lineage>
        <taxon>Eukaryota</taxon>
        <taxon>Fungi</taxon>
        <taxon>Dikarya</taxon>
        <taxon>Ascomycota</taxon>
        <taxon>Pezizomycotina</taxon>
        <taxon>Dothideomycetes</taxon>
        <taxon>Dothideomycetidae</taxon>
        <taxon>Mycosphaerellales</taxon>
        <taxon>Teratosphaeriaceae</taxon>
        <taxon>Friedmanniomyces</taxon>
    </lineage>
</organism>
<feature type="region of interest" description="Disordered" evidence="1">
    <location>
        <begin position="1"/>
        <end position="27"/>
    </location>
</feature>
<feature type="compositionally biased region" description="Basic and acidic residues" evidence="1">
    <location>
        <begin position="820"/>
        <end position="840"/>
    </location>
</feature>
<name>A0AAN6KX21_9PEZI</name>
<dbReference type="EMBL" id="JAUJLE010000015">
    <property type="protein sequence ID" value="KAK1008739.1"/>
    <property type="molecule type" value="Genomic_DNA"/>
</dbReference>
<feature type="region of interest" description="Disordered" evidence="1">
    <location>
        <begin position="442"/>
        <end position="503"/>
    </location>
</feature>
<comment type="caution">
    <text evidence="2">The sequence shown here is derived from an EMBL/GenBank/DDBJ whole genome shotgun (WGS) entry which is preliminary data.</text>
</comment>
<feature type="compositionally biased region" description="Polar residues" evidence="1">
    <location>
        <begin position="1002"/>
        <end position="1014"/>
    </location>
</feature>
<feature type="compositionally biased region" description="Polar residues" evidence="1">
    <location>
        <begin position="984"/>
        <end position="995"/>
    </location>
</feature>
<feature type="compositionally biased region" description="Polar residues" evidence="1">
    <location>
        <begin position="693"/>
        <end position="702"/>
    </location>
</feature>
<dbReference type="Proteomes" id="UP001175353">
    <property type="component" value="Unassembled WGS sequence"/>
</dbReference>
<evidence type="ECO:0000313" key="3">
    <source>
        <dbReference type="Proteomes" id="UP001175353"/>
    </source>
</evidence>
<evidence type="ECO:0000256" key="1">
    <source>
        <dbReference type="SAM" id="MobiDB-lite"/>
    </source>
</evidence>
<feature type="compositionally biased region" description="Low complexity" evidence="1">
    <location>
        <begin position="862"/>
        <end position="885"/>
    </location>
</feature>
<feature type="compositionally biased region" description="Polar residues" evidence="1">
    <location>
        <begin position="445"/>
        <end position="456"/>
    </location>
</feature>
<feature type="compositionally biased region" description="Polar residues" evidence="1">
    <location>
        <begin position="1"/>
        <end position="16"/>
    </location>
</feature>
<feature type="region of interest" description="Disordered" evidence="1">
    <location>
        <begin position="550"/>
        <end position="572"/>
    </location>
</feature>
<feature type="region of interest" description="Disordered" evidence="1">
    <location>
        <begin position="808"/>
        <end position="916"/>
    </location>
</feature>
<feature type="compositionally biased region" description="Basic and acidic residues" evidence="1">
    <location>
        <begin position="587"/>
        <end position="611"/>
    </location>
</feature>
<accession>A0AAN6KX21</accession>
<keyword evidence="3" id="KW-1185">Reference proteome</keyword>
<feature type="region of interest" description="Disordered" evidence="1">
    <location>
        <begin position="249"/>
        <end position="275"/>
    </location>
</feature>
<feature type="compositionally biased region" description="Polar residues" evidence="1">
    <location>
        <begin position="646"/>
        <end position="661"/>
    </location>
</feature>
<feature type="region of interest" description="Disordered" evidence="1">
    <location>
        <begin position="934"/>
        <end position="1014"/>
    </location>
</feature>
<reference evidence="2" key="1">
    <citation type="submission" date="2023-06" db="EMBL/GenBank/DDBJ databases">
        <title>Black Yeasts Isolated from many extreme environments.</title>
        <authorList>
            <person name="Coleine C."/>
            <person name="Stajich J.E."/>
            <person name="Selbmann L."/>
        </authorList>
    </citation>
    <scope>NUCLEOTIDE SEQUENCE</scope>
    <source>
        <strain evidence="2">CCFEE 5200</strain>
    </source>
</reference>